<keyword evidence="3" id="KW-1185">Reference proteome</keyword>
<feature type="chain" id="PRO_5043474643" description="Secreted protein" evidence="1">
    <location>
        <begin position="29"/>
        <end position="108"/>
    </location>
</feature>
<organism evidence="2 3">
    <name type="scientific">Myodes glareolus</name>
    <name type="common">Bank vole</name>
    <name type="synonym">Clethrionomys glareolus</name>
    <dbReference type="NCBI Taxonomy" id="447135"/>
    <lineage>
        <taxon>Eukaryota</taxon>
        <taxon>Metazoa</taxon>
        <taxon>Chordata</taxon>
        <taxon>Craniata</taxon>
        <taxon>Vertebrata</taxon>
        <taxon>Euteleostomi</taxon>
        <taxon>Mammalia</taxon>
        <taxon>Eutheria</taxon>
        <taxon>Euarchontoglires</taxon>
        <taxon>Glires</taxon>
        <taxon>Rodentia</taxon>
        <taxon>Myomorpha</taxon>
        <taxon>Muroidea</taxon>
        <taxon>Cricetidae</taxon>
        <taxon>Arvicolinae</taxon>
        <taxon>Myodes</taxon>
    </lineage>
</organism>
<evidence type="ECO:0000256" key="1">
    <source>
        <dbReference type="SAM" id="SignalP"/>
    </source>
</evidence>
<proteinExistence type="predicted"/>
<evidence type="ECO:0008006" key="4">
    <source>
        <dbReference type="Google" id="ProtNLM"/>
    </source>
</evidence>
<feature type="signal peptide" evidence="1">
    <location>
        <begin position="1"/>
        <end position="28"/>
    </location>
</feature>
<keyword evidence="1" id="KW-0732">Signal</keyword>
<gene>
    <name evidence="2" type="ORF">U0070_006466</name>
</gene>
<accession>A0AAW0HSX6</accession>
<reference evidence="2 3" key="1">
    <citation type="journal article" date="2023" name="bioRxiv">
        <title>Conserved and derived expression patterns and positive selection on dental genes reveal complex evolutionary context of ever-growing rodent molars.</title>
        <authorList>
            <person name="Calamari Z.T."/>
            <person name="Song A."/>
            <person name="Cohen E."/>
            <person name="Akter M."/>
            <person name="Roy R.D."/>
            <person name="Hallikas O."/>
            <person name="Christensen M.M."/>
            <person name="Li P."/>
            <person name="Marangoni P."/>
            <person name="Jernvall J."/>
            <person name="Klein O.D."/>
        </authorList>
    </citation>
    <scope>NUCLEOTIDE SEQUENCE [LARGE SCALE GENOMIC DNA]</scope>
    <source>
        <strain evidence="2">V071</strain>
    </source>
</reference>
<dbReference type="AlphaFoldDB" id="A0AAW0HSX6"/>
<name>A0AAW0HSX6_MYOGA</name>
<evidence type="ECO:0000313" key="2">
    <source>
        <dbReference type="EMBL" id="KAK7805060.1"/>
    </source>
</evidence>
<protein>
    <recommendedName>
        <fullName evidence="4">Secreted protein</fullName>
    </recommendedName>
</protein>
<dbReference type="Proteomes" id="UP001488838">
    <property type="component" value="Unassembled WGS sequence"/>
</dbReference>
<dbReference type="EMBL" id="JBBHLL010000354">
    <property type="protein sequence ID" value="KAK7805060.1"/>
    <property type="molecule type" value="Genomic_DNA"/>
</dbReference>
<evidence type="ECO:0000313" key="3">
    <source>
        <dbReference type="Proteomes" id="UP001488838"/>
    </source>
</evidence>
<comment type="caution">
    <text evidence="2">The sequence shown here is derived from an EMBL/GenBank/DDBJ whole genome shotgun (WGS) entry which is preliminary data.</text>
</comment>
<sequence length="108" mass="11588">MGFARSCLRPPFPETLWLLVMGVAGSEAGSSVSPLDLHRRPVLELADTRLSWAGSDARPSHARTKWSPVVLIQLQLQFLEGAESVSVSALVTQALQHPGPLPARPPTA</sequence>